<accession>A0A5B9P5H0</accession>
<sequence length="105" mass="11393">MRCMDLWEFRTAGVVGPRLTRMGRELDAMTGWKPIPPRGRPRITRIGTNEVRGDGCWAHAMAQGLDGEHVLCASAPLRGAFVTLDLCASVALKCCEIVLPANDAS</sequence>
<name>A0A5B9P5H0_9BACT</name>
<dbReference type="Proteomes" id="UP000322214">
    <property type="component" value="Chromosome"/>
</dbReference>
<organism evidence="1 2">
    <name type="scientific">Mariniblastus fucicola</name>
    <dbReference type="NCBI Taxonomy" id="980251"/>
    <lineage>
        <taxon>Bacteria</taxon>
        <taxon>Pseudomonadati</taxon>
        <taxon>Planctomycetota</taxon>
        <taxon>Planctomycetia</taxon>
        <taxon>Pirellulales</taxon>
        <taxon>Pirellulaceae</taxon>
        <taxon>Mariniblastus</taxon>
    </lineage>
</organism>
<protein>
    <submittedName>
        <fullName evidence="1">Uncharacterized protein</fullName>
    </submittedName>
</protein>
<dbReference type="EMBL" id="CP042912">
    <property type="protein sequence ID" value="QEG21638.1"/>
    <property type="molecule type" value="Genomic_DNA"/>
</dbReference>
<keyword evidence="2" id="KW-1185">Reference proteome</keyword>
<dbReference type="KEGG" id="mff:MFFC18_14960"/>
<evidence type="ECO:0000313" key="2">
    <source>
        <dbReference type="Proteomes" id="UP000322214"/>
    </source>
</evidence>
<evidence type="ECO:0000313" key="1">
    <source>
        <dbReference type="EMBL" id="QEG21638.1"/>
    </source>
</evidence>
<gene>
    <name evidence="1" type="ORF">MFFC18_14960</name>
</gene>
<dbReference type="AlphaFoldDB" id="A0A5B9P5H0"/>
<reference evidence="1 2" key="1">
    <citation type="submission" date="2019-08" db="EMBL/GenBank/DDBJ databases">
        <title>Deep-cultivation of Planctomycetes and their phenomic and genomic characterization uncovers novel biology.</title>
        <authorList>
            <person name="Wiegand S."/>
            <person name="Jogler M."/>
            <person name="Boedeker C."/>
            <person name="Pinto D."/>
            <person name="Vollmers J."/>
            <person name="Rivas-Marin E."/>
            <person name="Kohn T."/>
            <person name="Peeters S.H."/>
            <person name="Heuer A."/>
            <person name="Rast P."/>
            <person name="Oberbeckmann S."/>
            <person name="Bunk B."/>
            <person name="Jeske O."/>
            <person name="Meyerdierks A."/>
            <person name="Storesund J.E."/>
            <person name="Kallscheuer N."/>
            <person name="Luecker S."/>
            <person name="Lage O.M."/>
            <person name="Pohl T."/>
            <person name="Merkel B.J."/>
            <person name="Hornburger P."/>
            <person name="Mueller R.-W."/>
            <person name="Bruemmer F."/>
            <person name="Labrenz M."/>
            <person name="Spormann A.M."/>
            <person name="Op den Camp H."/>
            <person name="Overmann J."/>
            <person name="Amann R."/>
            <person name="Jetten M.S.M."/>
            <person name="Mascher T."/>
            <person name="Medema M.H."/>
            <person name="Devos D.P."/>
            <person name="Kaster A.-K."/>
            <person name="Ovreas L."/>
            <person name="Rohde M."/>
            <person name="Galperin M.Y."/>
            <person name="Jogler C."/>
        </authorList>
    </citation>
    <scope>NUCLEOTIDE SEQUENCE [LARGE SCALE GENOMIC DNA]</scope>
    <source>
        <strain evidence="1 2">FC18</strain>
    </source>
</reference>
<proteinExistence type="predicted"/>